<dbReference type="AlphaFoldDB" id="A0A2P2KKK1"/>
<reference evidence="1" key="1">
    <citation type="submission" date="2018-02" db="EMBL/GenBank/DDBJ databases">
        <title>Rhizophora mucronata_Transcriptome.</title>
        <authorList>
            <person name="Meera S.P."/>
            <person name="Sreeshan A."/>
            <person name="Augustine A."/>
        </authorList>
    </citation>
    <scope>NUCLEOTIDE SEQUENCE</scope>
    <source>
        <tissue evidence="1">Leaf</tissue>
    </source>
</reference>
<protein>
    <submittedName>
        <fullName evidence="1">Uncharacterized protein</fullName>
    </submittedName>
</protein>
<sequence>MATPLFFLFVFSKANTEKLRR</sequence>
<evidence type="ECO:0000313" key="1">
    <source>
        <dbReference type="EMBL" id="MBX06246.1"/>
    </source>
</evidence>
<accession>A0A2P2KKK1</accession>
<dbReference type="EMBL" id="GGEC01025762">
    <property type="protein sequence ID" value="MBX06246.1"/>
    <property type="molecule type" value="Transcribed_RNA"/>
</dbReference>
<organism evidence="1">
    <name type="scientific">Rhizophora mucronata</name>
    <name type="common">Asiatic mangrove</name>
    <dbReference type="NCBI Taxonomy" id="61149"/>
    <lineage>
        <taxon>Eukaryota</taxon>
        <taxon>Viridiplantae</taxon>
        <taxon>Streptophyta</taxon>
        <taxon>Embryophyta</taxon>
        <taxon>Tracheophyta</taxon>
        <taxon>Spermatophyta</taxon>
        <taxon>Magnoliopsida</taxon>
        <taxon>eudicotyledons</taxon>
        <taxon>Gunneridae</taxon>
        <taxon>Pentapetalae</taxon>
        <taxon>rosids</taxon>
        <taxon>fabids</taxon>
        <taxon>Malpighiales</taxon>
        <taxon>Rhizophoraceae</taxon>
        <taxon>Rhizophora</taxon>
    </lineage>
</organism>
<name>A0A2P2KKK1_RHIMU</name>
<proteinExistence type="predicted"/>